<evidence type="ECO:0000313" key="2">
    <source>
        <dbReference type="WBParaSite" id="RSKR_0000040950.1"/>
    </source>
</evidence>
<name>A0AC35TGY4_9BILA</name>
<accession>A0AC35TGY4</accession>
<dbReference type="Proteomes" id="UP000095286">
    <property type="component" value="Unplaced"/>
</dbReference>
<proteinExistence type="predicted"/>
<organism evidence="1 2">
    <name type="scientific">Rhabditophanes sp. KR3021</name>
    <dbReference type="NCBI Taxonomy" id="114890"/>
    <lineage>
        <taxon>Eukaryota</taxon>
        <taxon>Metazoa</taxon>
        <taxon>Ecdysozoa</taxon>
        <taxon>Nematoda</taxon>
        <taxon>Chromadorea</taxon>
        <taxon>Rhabditida</taxon>
        <taxon>Tylenchina</taxon>
        <taxon>Panagrolaimomorpha</taxon>
        <taxon>Strongyloidoidea</taxon>
        <taxon>Alloionematidae</taxon>
        <taxon>Rhabditophanes</taxon>
    </lineage>
</organism>
<reference evidence="2" key="1">
    <citation type="submission" date="2016-11" db="UniProtKB">
        <authorList>
            <consortium name="WormBaseParasite"/>
        </authorList>
    </citation>
    <scope>IDENTIFICATION</scope>
    <source>
        <strain evidence="2">KR3021</strain>
    </source>
</reference>
<protein>
    <submittedName>
        <fullName evidence="2">Coiled-coil domain-containing protein 6</fullName>
    </submittedName>
</protein>
<sequence length="196" mass="22905">MKLKQKVRYIAPLTWQDHFPLTESGLNEELGKQESLLEDLKNQTLNTAKMKNEEKKAREEEKKRVVSNIALKTLPKPLHSSSIESIMNEEEKKFEDEEKQLMTVNQVILEKNKSEMAAIASMLHQFNQNVGIKKIDSIDTTENIQDNCWIQECEEERKKRRILLLHIHSLQEQCTMLRASIERCNHEASSITQTKF</sequence>
<dbReference type="WBParaSite" id="RSKR_0000040950.1">
    <property type="protein sequence ID" value="RSKR_0000040950.1"/>
    <property type="gene ID" value="RSKR_0000040950"/>
</dbReference>
<evidence type="ECO:0000313" key="1">
    <source>
        <dbReference type="Proteomes" id="UP000095286"/>
    </source>
</evidence>